<dbReference type="AlphaFoldDB" id="A0AA38G905"/>
<keyword evidence="2" id="KW-1185">Reference proteome</keyword>
<dbReference type="EMBL" id="JAHRHJ020000004">
    <property type="protein sequence ID" value="KAH9317595.1"/>
    <property type="molecule type" value="Genomic_DNA"/>
</dbReference>
<protein>
    <submittedName>
        <fullName evidence="1">Uncharacterized protein</fullName>
    </submittedName>
</protein>
<evidence type="ECO:0000313" key="2">
    <source>
        <dbReference type="Proteomes" id="UP000824469"/>
    </source>
</evidence>
<evidence type="ECO:0000313" key="1">
    <source>
        <dbReference type="EMBL" id="KAH9317595.1"/>
    </source>
</evidence>
<dbReference type="Proteomes" id="UP000824469">
    <property type="component" value="Unassembled WGS sequence"/>
</dbReference>
<proteinExistence type="predicted"/>
<name>A0AA38G905_TAXCH</name>
<reference evidence="1 2" key="1">
    <citation type="journal article" date="2021" name="Nat. Plants">
        <title>The Taxus genome provides insights into paclitaxel biosynthesis.</title>
        <authorList>
            <person name="Xiong X."/>
            <person name="Gou J."/>
            <person name="Liao Q."/>
            <person name="Li Y."/>
            <person name="Zhou Q."/>
            <person name="Bi G."/>
            <person name="Li C."/>
            <person name="Du R."/>
            <person name="Wang X."/>
            <person name="Sun T."/>
            <person name="Guo L."/>
            <person name="Liang H."/>
            <person name="Lu P."/>
            <person name="Wu Y."/>
            <person name="Zhang Z."/>
            <person name="Ro D.K."/>
            <person name="Shang Y."/>
            <person name="Huang S."/>
            <person name="Yan J."/>
        </authorList>
    </citation>
    <scope>NUCLEOTIDE SEQUENCE [LARGE SCALE GENOMIC DNA]</scope>
    <source>
        <strain evidence="1">Ta-2019</strain>
    </source>
</reference>
<comment type="caution">
    <text evidence="1">The sequence shown here is derived from an EMBL/GenBank/DDBJ whole genome shotgun (WGS) entry which is preliminary data.</text>
</comment>
<sequence>MKTDDKTKFGDEKVQKEKFTYTLGPERIGDRTAYRQEGVPLIVDVIQLVERPKPFLDGFQDEVLPINGSSHEGAIEGLGSISREAQFIPYDRDYLQVIESQAVVHNATVLLFLERDHYPAIENDENLHNHVKNVGATLLGSNNVKTANK</sequence>
<organism evidence="1 2">
    <name type="scientific">Taxus chinensis</name>
    <name type="common">Chinese yew</name>
    <name type="synonym">Taxus wallichiana var. chinensis</name>
    <dbReference type="NCBI Taxonomy" id="29808"/>
    <lineage>
        <taxon>Eukaryota</taxon>
        <taxon>Viridiplantae</taxon>
        <taxon>Streptophyta</taxon>
        <taxon>Embryophyta</taxon>
        <taxon>Tracheophyta</taxon>
        <taxon>Spermatophyta</taxon>
        <taxon>Pinopsida</taxon>
        <taxon>Pinidae</taxon>
        <taxon>Conifers II</taxon>
        <taxon>Cupressales</taxon>
        <taxon>Taxaceae</taxon>
        <taxon>Taxus</taxon>
    </lineage>
</organism>
<accession>A0AA38G905</accession>
<gene>
    <name evidence="1" type="ORF">KI387_019364</name>
</gene>
<feature type="non-terminal residue" evidence="1">
    <location>
        <position position="149"/>
    </location>
</feature>